<proteinExistence type="inferred from homology"/>
<keyword evidence="13" id="KW-0472">Membrane</keyword>
<dbReference type="PRINTS" id="PR01486">
    <property type="entry name" value="PHPHLIPASEA1"/>
</dbReference>
<sequence>MKRTAPGRAAAALPALLCGATLLWPPGAHAAAADCAALAEDAQRLACYDALFRAGTAPPAAGVAPAQPFERAPERAPERTQPPGPVEPGSMPVSGGAPTPPAAGTGLALSEAMSQYWELTPADKRGTFVVRTYLPTYLLPLHVTSSLNRQPFSPTRGLAPARPGYRSLEAKLRISLRAKIAEGLLLPDADLWFAYTQRSLWQVWNRAESSPFRNTDYEPEAIYVVPVPQALGELPGGWRWRMVQLGLAHQSNGQGDALSRSWNRMYFGTAAERDGLGLQLRLNHRLQSDSGDDDNPGLTRYIGNAELTANWLPGAHTVQVGWRTHLTDFRRGSLQLDWTYPVRRDNPQGLRWYVQLFTGYGETLLDYNHRQTSLGVGVALFNF</sequence>
<evidence type="ECO:0000256" key="14">
    <source>
        <dbReference type="ARBA" id="ARBA00023237"/>
    </source>
</evidence>
<evidence type="ECO:0000256" key="3">
    <source>
        <dbReference type="ARBA" id="ARBA00010525"/>
    </source>
</evidence>
<dbReference type="RefSeq" id="WP_322468396.1">
    <property type="nucleotide sequence ID" value="NZ_JAXOJX010000098.1"/>
</dbReference>
<dbReference type="InterPro" id="IPR003187">
    <property type="entry name" value="PLipase_A1"/>
</dbReference>
<evidence type="ECO:0000256" key="1">
    <source>
        <dbReference type="ARBA" id="ARBA00000111"/>
    </source>
</evidence>
<feature type="region of interest" description="Disordered" evidence="16">
    <location>
        <begin position="59"/>
        <end position="103"/>
    </location>
</feature>
<comment type="subunit">
    <text evidence="4 15">Homodimer; dimerization is reversible, and the dimeric form is the active one.</text>
</comment>
<dbReference type="PANTHER" id="PTHR40457:SF1">
    <property type="entry name" value="PHOSPHOLIPASE A1"/>
    <property type="match status" value="1"/>
</dbReference>
<evidence type="ECO:0000256" key="16">
    <source>
        <dbReference type="SAM" id="MobiDB-lite"/>
    </source>
</evidence>
<keyword evidence="12 15" id="KW-0443">Lipid metabolism</keyword>
<dbReference type="SUPFAM" id="SSF56931">
    <property type="entry name" value="Outer membrane phospholipase A (OMPLA)"/>
    <property type="match status" value="1"/>
</dbReference>
<organism evidence="17 18">
    <name type="scientific">Azohydromonas lata</name>
    <dbReference type="NCBI Taxonomy" id="45677"/>
    <lineage>
        <taxon>Bacteria</taxon>
        <taxon>Pseudomonadati</taxon>
        <taxon>Pseudomonadota</taxon>
        <taxon>Betaproteobacteria</taxon>
        <taxon>Burkholderiales</taxon>
        <taxon>Sphaerotilaceae</taxon>
        <taxon>Azohydromonas</taxon>
    </lineage>
</organism>
<evidence type="ECO:0000256" key="9">
    <source>
        <dbReference type="ARBA" id="ARBA00022801"/>
    </source>
</evidence>
<dbReference type="Proteomes" id="UP001293718">
    <property type="component" value="Unassembled WGS sequence"/>
</dbReference>
<evidence type="ECO:0000256" key="8">
    <source>
        <dbReference type="ARBA" id="ARBA00022729"/>
    </source>
</evidence>
<comment type="catalytic activity">
    <reaction evidence="2 15">
        <text>a 1,2-diacyl-sn-glycero-3-phosphocholine + H2O = a 1-acyl-sn-glycero-3-phosphocholine + a fatty acid + H(+)</text>
        <dbReference type="Rhea" id="RHEA:15801"/>
        <dbReference type="ChEBI" id="CHEBI:15377"/>
        <dbReference type="ChEBI" id="CHEBI:15378"/>
        <dbReference type="ChEBI" id="CHEBI:28868"/>
        <dbReference type="ChEBI" id="CHEBI:57643"/>
        <dbReference type="ChEBI" id="CHEBI:58168"/>
        <dbReference type="EC" id="3.1.1.4"/>
    </reaction>
</comment>
<evidence type="ECO:0000256" key="6">
    <source>
        <dbReference type="ARBA" id="ARBA00022692"/>
    </source>
</evidence>
<dbReference type="CDD" id="cd00541">
    <property type="entry name" value="OMPLA"/>
    <property type="match status" value="1"/>
</dbReference>
<dbReference type="Gene3D" id="2.40.230.10">
    <property type="entry name" value="Phospholipase A1"/>
    <property type="match status" value="1"/>
</dbReference>
<feature type="chain" id="PRO_5045001855" description="Phospholipase A1" evidence="15">
    <location>
        <begin position="31"/>
        <end position="383"/>
    </location>
</feature>
<dbReference type="EC" id="3.1.1.32" evidence="15"/>
<keyword evidence="7 15" id="KW-0479">Metal-binding</keyword>
<keyword evidence="5" id="KW-1134">Transmembrane beta strand</keyword>
<dbReference type="EC" id="3.1.1.4" evidence="15"/>
<dbReference type="PANTHER" id="PTHR40457">
    <property type="entry name" value="PHOSPHOLIPASE A1"/>
    <property type="match status" value="1"/>
</dbReference>
<evidence type="ECO:0000256" key="12">
    <source>
        <dbReference type="ARBA" id="ARBA00023098"/>
    </source>
</evidence>
<keyword evidence="18" id="KW-1185">Reference proteome</keyword>
<evidence type="ECO:0000256" key="7">
    <source>
        <dbReference type="ARBA" id="ARBA00022723"/>
    </source>
</evidence>
<feature type="compositionally biased region" description="Low complexity" evidence="16">
    <location>
        <begin position="59"/>
        <end position="68"/>
    </location>
</feature>
<comment type="function">
    <text evidence="15">Hydrolysis of phosphatidylcholine with phospholipase A2 (EC 3.1.1.4) and phospholipase A1 (EC 3.1.1.32) activities.</text>
</comment>
<evidence type="ECO:0000256" key="2">
    <source>
        <dbReference type="ARBA" id="ARBA00001604"/>
    </source>
</evidence>
<feature type="signal peptide" evidence="15">
    <location>
        <begin position="1"/>
        <end position="30"/>
    </location>
</feature>
<comment type="similarity">
    <text evidence="3 15">Belongs to the phospholipase A1 family.</text>
</comment>
<comment type="cofactor">
    <cofactor evidence="15">
        <name>Ca(2+)</name>
        <dbReference type="ChEBI" id="CHEBI:29108"/>
    </cofactor>
    <text evidence="15">Binds 1 Ca(2+) ion per monomer. In the dimeric form the Ca(2+) is bound by different amino acids with binding of each Ca(2+) shared with ligands coming from each monomer. The Ca(2+) ion may have a role in catalysis.</text>
</comment>
<dbReference type="Pfam" id="PF02253">
    <property type="entry name" value="PLA1"/>
    <property type="match status" value="1"/>
</dbReference>
<reference evidence="17 18" key="1">
    <citation type="submission" date="2023-11" db="EMBL/GenBank/DDBJ databases">
        <title>Draft genome of Azohydromonas lata strain H1 (DSM1123), a polyhydroxyalkanoate producer.</title>
        <authorList>
            <person name="Traversa D."/>
            <person name="D'Addabbo P."/>
            <person name="Pazzani C."/>
            <person name="Manzari C."/>
            <person name="Chiara M."/>
            <person name="Scrascia M."/>
        </authorList>
    </citation>
    <scope>NUCLEOTIDE SEQUENCE [LARGE SCALE GENOMIC DNA]</scope>
    <source>
        <strain evidence="17 18">H1</strain>
    </source>
</reference>
<evidence type="ECO:0000256" key="11">
    <source>
        <dbReference type="ARBA" id="ARBA00022963"/>
    </source>
</evidence>
<gene>
    <name evidence="17" type="ORF">SM757_31680</name>
</gene>
<comment type="catalytic activity">
    <reaction evidence="1 15">
        <text>a 1,2-diacyl-sn-glycero-3-phosphocholine + H2O = a 2-acyl-sn-glycero-3-phosphocholine + a fatty acid + H(+)</text>
        <dbReference type="Rhea" id="RHEA:18689"/>
        <dbReference type="ChEBI" id="CHEBI:15377"/>
        <dbReference type="ChEBI" id="CHEBI:15378"/>
        <dbReference type="ChEBI" id="CHEBI:28868"/>
        <dbReference type="ChEBI" id="CHEBI:57643"/>
        <dbReference type="ChEBI" id="CHEBI:57875"/>
        <dbReference type="EC" id="3.1.1.32"/>
    </reaction>
</comment>
<keyword evidence="9 15" id="KW-0378">Hydrolase</keyword>
<dbReference type="InterPro" id="IPR036541">
    <property type="entry name" value="PLipase_A1_sf"/>
</dbReference>
<keyword evidence="10 15" id="KW-0106">Calcium</keyword>
<comment type="caution">
    <text evidence="17">The sequence shown here is derived from an EMBL/GenBank/DDBJ whole genome shotgun (WGS) entry which is preliminary data.</text>
</comment>
<dbReference type="EMBL" id="JAXOJX010000098">
    <property type="protein sequence ID" value="MDZ5461143.1"/>
    <property type="molecule type" value="Genomic_DNA"/>
</dbReference>
<evidence type="ECO:0000256" key="13">
    <source>
        <dbReference type="ARBA" id="ARBA00023136"/>
    </source>
</evidence>
<evidence type="ECO:0000313" key="18">
    <source>
        <dbReference type="Proteomes" id="UP001293718"/>
    </source>
</evidence>
<evidence type="ECO:0000256" key="4">
    <source>
        <dbReference type="ARBA" id="ARBA00011702"/>
    </source>
</evidence>
<keyword evidence="11 15" id="KW-0442">Lipid degradation</keyword>
<evidence type="ECO:0000313" key="17">
    <source>
        <dbReference type="EMBL" id="MDZ5461143.1"/>
    </source>
</evidence>
<evidence type="ECO:0000256" key="5">
    <source>
        <dbReference type="ARBA" id="ARBA00022452"/>
    </source>
</evidence>
<protein>
    <recommendedName>
        <fullName evidence="15">Phospholipase A1</fullName>
        <ecNumber evidence="15">3.1.1.32</ecNumber>
        <ecNumber evidence="15">3.1.1.4</ecNumber>
    </recommendedName>
    <alternativeName>
        <fullName evidence="15">Phosphatidylcholine 1-acylhydrolase</fullName>
    </alternativeName>
</protein>
<comment type="subcellular location">
    <subcellularLocation>
        <location evidence="15">Cell outer membrane</location>
        <topology evidence="15">Multi-pass membrane protein</topology>
    </subcellularLocation>
    <text evidence="15">One of the very few enzymes located there.</text>
</comment>
<evidence type="ECO:0000256" key="10">
    <source>
        <dbReference type="ARBA" id="ARBA00022837"/>
    </source>
</evidence>
<evidence type="ECO:0000256" key="15">
    <source>
        <dbReference type="RuleBase" id="RU366027"/>
    </source>
</evidence>
<name>A0ABU5IQH9_9BURK</name>
<keyword evidence="8 15" id="KW-0732">Signal</keyword>
<keyword evidence="14 15" id="KW-0998">Cell outer membrane</keyword>
<keyword evidence="6" id="KW-0812">Transmembrane</keyword>
<accession>A0ABU5IQH9</accession>